<dbReference type="InterPro" id="IPR006553">
    <property type="entry name" value="Leu-rich_rpt_Cys-con_subtyp"/>
</dbReference>
<gene>
    <name evidence="2" type="ORF">SCHCODRAFT_12588</name>
</gene>
<dbReference type="PANTHER" id="PTHR13318">
    <property type="entry name" value="PARTNER OF PAIRED, ISOFORM B-RELATED"/>
    <property type="match status" value="1"/>
</dbReference>
<dbReference type="EMBL" id="GL377302">
    <property type="protein sequence ID" value="EFJ02959.1"/>
    <property type="molecule type" value="Genomic_DNA"/>
</dbReference>
<name>D8PPE1_SCHCM</name>
<dbReference type="PANTHER" id="PTHR13318:SF95">
    <property type="entry name" value="F-BOX PROTEIN YLR352W"/>
    <property type="match status" value="1"/>
</dbReference>
<reference evidence="2 3" key="1">
    <citation type="journal article" date="2010" name="Nat. Biotechnol.">
        <title>Genome sequence of the model mushroom Schizophyllum commune.</title>
        <authorList>
            <person name="Ohm R.A."/>
            <person name="de Jong J.F."/>
            <person name="Lugones L.G."/>
            <person name="Aerts A."/>
            <person name="Kothe E."/>
            <person name="Stajich J.E."/>
            <person name="de Vries R.P."/>
            <person name="Record E."/>
            <person name="Levasseur A."/>
            <person name="Baker S.E."/>
            <person name="Bartholomew K.A."/>
            <person name="Coutinho P.M."/>
            <person name="Erdmann S."/>
            <person name="Fowler T.J."/>
            <person name="Gathman A.C."/>
            <person name="Lombard V."/>
            <person name="Henrissat B."/>
            <person name="Knabe N."/>
            <person name="Kuees U."/>
            <person name="Lilly W.W."/>
            <person name="Lindquist E."/>
            <person name="Lucas S."/>
            <person name="Magnuson J.K."/>
            <person name="Piumi F."/>
            <person name="Raudaskoski M."/>
            <person name="Salamov A."/>
            <person name="Schmutz J."/>
            <person name="Schwarze F.W.M.R."/>
            <person name="vanKuyk P.A."/>
            <person name="Horton J.S."/>
            <person name="Grigoriev I.V."/>
            <person name="Woesten H.A.B."/>
        </authorList>
    </citation>
    <scope>NUCLEOTIDE SEQUENCE [LARGE SCALE GENOMIC DNA]</scope>
    <source>
        <strain evidence="3">H4-8 / FGSC 9210</strain>
    </source>
</reference>
<organism evidence="3">
    <name type="scientific">Schizophyllum commune (strain H4-8 / FGSC 9210)</name>
    <name type="common">Split gill fungus</name>
    <dbReference type="NCBI Taxonomy" id="578458"/>
    <lineage>
        <taxon>Eukaryota</taxon>
        <taxon>Fungi</taxon>
        <taxon>Dikarya</taxon>
        <taxon>Basidiomycota</taxon>
        <taxon>Agaricomycotina</taxon>
        <taxon>Agaricomycetes</taxon>
        <taxon>Agaricomycetidae</taxon>
        <taxon>Agaricales</taxon>
        <taxon>Schizophyllaceae</taxon>
        <taxon>Schizophyllum</taxon>
    </lineage>
</organism>
<evidence type="ECO:0000313" key="2">
    <source>
        <dbReference type="EMBL" id="EFJ02959.1"/>
    </source>
</evidence>
<dbReference type="GO" id="GO:0031146">
    <property type="term" value="P:SCF-dependent proteasomal ubiquitin-dependent protein catabolic process"/>
    <property type="evidence" value="ECO:0007669"/>
    <property type="project" value="TreeGrafter"/>
</dbReference>
<dbReference type="Proteomes" id="UP000007431">
    <property type="component" value="Unassembled WGS sequence"/>
</dbReference>
<evidence type="ECO:0000313" key="3">
    <source>
        <dbReference type="Proteomes" id="UP000007431"/>
    </source>
</evidence>
<dbReference type="InterPro" id="IPR032675">
    <property type="entry name" value="LRR_dom_sf"/>
</dbReference>
<feature type="domain" description="F-box/LRR-repeat protein 15-like leucin rich repeat" evidence="1">
    <location>
        <begin position="267"/>
        <end position="377"/>
    </location>
</feature>
<dbReference type="VEuPathDB" id="FungiDB:SCHCODRAFT_02621666"/>
<dbReference type="eggNOG" id="KOG1947">
    <property type="taxonomic scope" value="Eukaryota"/>
</dbReference>
<dbReference type="InParanoid" id="D8PPE1"/>
<dbReference type="STRING" id="578458.D8PPE1"/>
<evidence type="ECO:0000259" key="1">
    <source>
        <dbReference type="Pfam" id="PF25372"/>
    </source>
</evidence>
<keyword evidence="3" id="KW-1185">Reference proteome</keyword>
<dbReference type="HOGENOM" id="CLU_010840_0_0_1"/>
<dbReference type="Gene3D" id="3.80.10.10">
    <property type="entry name" value="Ribonuclease Inhibitor"/>
    <property type="match status" value="2"/>
</dbReference>
<dbReference type="SUPFAM" id="SSF52047">
    <property type="entry name" value="RNI-like"/>
    <property type="match status" value="1"/>
</dbReference>
<proteinExistence type="predicted"/>
<dbReference type="InterPro" id="IPR001611">
    <property type="entry name" value="Leu-rich_rpt"/>
</dbReference>
<dbReference type="AlphaFoldDB" id="D8PPE1"/>
<dbReference type="SMART" id="SM00367">
    <property type="entry name" value="LRR_CC"/>
    <property type="match status" value="8"/>
</dbReference>
<sequence length="438" mass="48869">MPSISESASFYEDDMIKVVDRLPEDGEHRRVRHLVLQTPGCVSDDELADALYECPHLETLVLSGVQDLTDRTIVRAAAACPGLQGIGLSGCNALSDVAILELTGKGVPLQWLHVNGVAGLTDPSISAVARSCSRLLELELCDLPLLSALSLRDVWMFSRQLRTLRVARCHQLNDKAFPSSLGPDMPNFSHEKPLPPRPTTWLDELQPLTLHHTAHNLRVLDLSSCNITDDAIEGIVAHAPRIQSFILSGCTALTDRSLESISKLGPHLDVLMLAHVSKVTDKGIIKIARACQNLRCVDVAFCRHLSDLSVFELAGLKIRRLSLVRVHKLTDIALFALAEHAQTLERLHLSYCDRISLDAIHLLLKRLTNLRHLTATGVPACRRKGDWDKDQRAAYRVFNNDNVAALRRFLDKEQARQREAEEKNIIFVPREDDKMDLY</sequence>
<protein>
    <recommendedName>
        <fullName evidence="1">F-box/LRR-repeat protein 15-like leucin rich repeat domain-containing protein</fullName>
    </recommendedName>
</protein>
<dbReference type="InterPro" id="IPR057207">
    <property type="entry name" value="FBXL15_LRR"/>
</dbReference>
<dbReference type="OMA" id="DQALVHI"/>
<dbReference type="GO" id="GO:0019005">
    <property type="term" value="C:SCF ubiquitin ligase complex"/>
    <property type="evidence" value="ECO:0007669"/>
    <property type="project" value="TreeGrafter"/>
</dbReference>
<dbReference type="Pfam" id="PF13516">
    <property type="entry name" value="LRR_6"/>
    <property type="match status" value="1"/>
</dbReference>
<accession>D8PPE1</accession>
<dbReference type="Pfam" id="PF25372">
    <property type="entry name" value="DUF7885"/>
    <property type="match status" value="1"/>
</dbReference>